<evidence type="ECO:0000256" key="5">
    <source>
        <dbReference type="ARBA" id="ARBA00022989"/>
    </source>
</evidence>
<feature type="transmembrane region" description="Helical" evidence="7">
    <location>
        <begin position="76"/>
        <end position="98"/>
    </location>
</feature>
<name>A0A3N1XY16_9FIRM</name>
<keyword evidence="5 7" id="KW-1133">Transmembrane helix</keyword>
<protein>
    <submittedName>
        <fullName evidence="9">Multiple sugar transport system permease protein</fullName>
    </submittedName>
</protein>
<dbReference type="PROSITE" id="PS50928">
    <property type="entry name" value="ABC_TM1"/>
    <property type="match status" value="1"/>
</dbReference>
<dbReference type="PANTHER" id="PTHR43744">
    <property type="entry name" value="ABC TRANSPORTER PERMEASE PROTEIN MG189-RELATED-RELATED"/>
    <property type="match status" value="1"/>
</dbReference>
<dbReference type="SUPFAM" id="SSF161098">
    <property type="entry name" value="MetI-like"/>
    <property type="match status" value="1"/>
</dbReference>
<evidence type="ECO:0000256" key="2">
    <source>
        <dbReference type="ARBA" id="ARBA00022448"/>
    </source>
</evidence>
<keyword evidence="6 7" id="KW-0472">Membrane</keyword>
<comment type="caution">
    <text evidence="9">The sequence shown here is derived from an EMBL/GenBank/DDBJ whole genome shotgun (WGS) entry which is preliminary data.</text>
</comment>
<evidence type="ECO:0000256" key="4">
    <source>
        <dbReference type="ARBA" id="ARBA00022692"/>
    </source>
</evidence>
<evidence type="ECO:0000256" key="3">
    <source>
        <dbReference type="ARBA" id="ARBA00022475"/>
    </source>
</evidence>
<feature type="transmembrane region" description="Helical" evidence="7">
    <location>
        <begin position="7"/>
        <end position="33"/>
    </location>
</feature>
<feature type="transmembrane region" description="Helical" evidence="7">
    <location>
        <begin position="110"/>
        <end position="129"/>
    </location>
</feature>
<evidence type="ECO:0000256" key="6">
    <source>
        <dbReference type="ARBA" id="ARBA00023136"/>
    </source>
</evidence>
<evidence type="ECO:0000256" key="7">
    <source>
        <dbReference type="RuleBase" id="RU363032"/>
    </source>
</evidence>
<dbReference type="EMBL" id="RJVG01000001">
    <property type="protein sequence ID" value="ROR31449.1"/>
    <property type="molecule type" value="Genomic_DNA"/>
</dbReference>
<comment type="similarity">
    <text evidence="7">Belongs to the binding-protein-dependent transport system permease family.</text>
</comment>
<dbReference type="Proteomes" id="UP000273083">
    <property type="component" value="Unassembled WGS sequence"/>
</dbReference>
<dbReference type="InterPro" id="IPR000515">
    <property type="entry name" value="MetI-like"/>
</dbReference>
<comment type="subcellular location">
    <subcellularLocation>
        <location evidence="1 7">Cell membrane</location>
        <topology evidence="1 7">Multi-pass membrane protein</topology>
    </subcellularLocation>
</comment>
<evidence type="ECO:0000259" key="8">
    <source>
        <dbReference type="PROSITE" id="PS50928"/>
    </source>
</evidence>
<sequence>MGRFKRYGLGIGIGIFLCIMVVFTLYPIIYAVIGSFKTNSELTAGGSFFPQDGWHLENYWNAFIQADFAKYTWNSVFISISSMLIAVITSSLAGFVFARRDFVGKKLIMIFYVGLMFVALGSVTLYPIYNLLMALKLHKSVIGLILALTGGQASNVLLVMGFVKSIPKELDEAAIIDGCTIYGIFFKVIMPLIKPIMAVVALFTFRNSWNDYVTTLIMSISMPNLRTLTVAVVQLKYSINAAAEWHVMLAGASIAIIPILIVYFFANKQFIAGLTAGAVKG</sequence>
<dbReference type="GO" id="GO:0055085">
    <property type="term" value="P:transmembrane transport"/>
    <property type="evidence" value="ECO:0007669"/>
    <property type="project" value="InterPro"/>
</dbReference>
<feature type="transmembrane region" description="Helical" evidence="7">
    <location>
        <begin position="245"/>
        <end position="266"/>
    </location>
</feature>
<keyword evidence="9" id="KW-0762">Sugar transport</keyword>
<reference evidence="9 10" key="1">
    <citation type="submission" date="2018-11" db="EMBL/GenBank/DDBJ databases">
        <title>Genomic Encyclopedia of Type Strains, Phase IV (KMG-IV): sequencing the most valuable type-strain genomes for metagenomic binning, comparative biology and taxonomic classification.</title>
        <authorList>
            <person name="Goeker M."/>
        </authorList>
    </citation>
    <scope>NUCLEOTIDE SEQUENCE [LARGE SCALE GENOMIC DNA]</scope>
    <source>
        <strain evidence="9 10">DSM 26537</strain>
    </source>
</reference>
<dbReference type="PANTHER" id="PTHR43744:SF12">
    <property type="entry name" value="ABC TRANSPORTER PERMEASE PROTEIN MG189-RELATED"/>
    <property type="match status" value="1"/>
</dbReference>
<feature type="transmembrane region" description="Helical" evidence="7">
    <location>
        <begin position="141"/>
        <end position="163"/>
    </location>
</feature>
<keyword evidence="10" id="KW-1185">Reference proteome</keyword>
<evidence type="ECO:0000313" key="10">
    <source>
        <dbReference type="Proteomes" id="UP000273083"/>
    </source>
</evidence>
<dbReference type="OrthoDB" id="187395at2"/>
<dbReference type="CDD" id="cd06261">
    <property type="entry name" value="TM_PBP2"/>
    <property type="match status" value="1"/>
</dbReference>
<feature type="domain" description="ABC transmembrane type-1" evidence="8">
    <location>
        <begin position="72"/>
        <end position="266"/>
    </location>
</feature>
<dbReference type="GO" id="GO:0005886">
    <property type="term" value="C:plasma membrane"/>
    <property type="evidence" value="ECO:0007669"/>
    <property type="project" value="UniProtKB-SubCell"/>
</dbReference>
<feature type="transmembrane region" description="Helical" evidence="7">
    <location>
        <begin position="184"/>
        <end position="206"/>
    </location>
</feature>
<dbReference type="InterPro" id="IPR035906">
    <property type="entry name" value="MetI-like_sf"/>
</dbReference>
<dbReference type="Pfam" id="PF00528">
    <property type="entry name" value="BPD_transp_1"/>
    <property type="match status" value="1"/>
</dbReference>
<proteinExistence type="inferred from homology"/>
<dbReference type="RefSeq" id="WP_123607553.1">
    <property type="nucleotide sequence ID" value="NZ_RJVG01000001.1"/>
</dbReference>
<evidence type="ECO:0000256" key="1">
    <source>
        <dbReference type="ARBA" id="ARBA00004651"/>
    </source>
</evidence>
<keyword evidence="3" id="KW-1003">Cell membrane</keyword>
<dbReference type="Gene3D" id="1.10.3720.10">
    <property type="entry name" value="MetI-like"/>
    <property type="match status" value="1"/>
</dbReference>
<gene>
    <name evidence="9" type="ORF">EDD66_10165</name>
</gene>
<keyword evidence="4 7" id="KW-0812">Transmembrane</keyword>
<dbReference type="AlphaFoldDB" id="A0A3N1XY16"/>
<accession>A0A3N1XY16</accession>
<organism evidence="9 10">
    <name type="scientific">Mobilisporobacter senegalensis</name>
    <dbReference type="NCBI Taxonomy" id="1329262"/>
    <lineage>
        <taxon>Bacteria</taxon>
        <taxon>Bacillati</taxon>
        <taxon>Bacillota</taxon>
        <taxon>Clostridia</taxon>
        <taxon>Lachnospirales</taxon>
        <taxon>Lachnospiraceae</taxon>
        <taxon>Mobilisporobacter</taxon>
    </lineage>
</organism>
<keyword evidence="2 7" id="KW-0813">Transport</keyword>
<evidence type="ECO:0000313" key="9">
    <source>
        <dbReference type="EMBL" id="ROR31449.1"/>
    </source>
</evidence>